<evidence type="ECO:0000256" key="2">
    <source>
        <dbReference type="ARBA" id="ARBA00022801"/>
    </source>
</evidence>
<comment type="caution">
    <text evidence="4">The sequence shown here is derived from an EMBL/GenBank/DDBJ whole genome shotgun (WGS) entry which is preliminary data.</text>
</comment>
<dbReference type="SUPFAM" id="SSF109604">
    <property type="entry name" value="HD-domain/PDEase-like"/>
    <property type="match status" value="1"/>
</dbReference>
<dbReference type="Pfam" id="PF13023">
    <property type="entry name" value="HD_3"/>
    <property type="match status" value="1"/>
</dbReference>
<evidence type="ECO:0000313" key="4">
    <source>
        <dbReference type="EMBL" id="EKE26648.1"/>
    </source>
</evidence>
<sequence length="135" mass="16525">AESITGEIDYILIYDKKITKEEKYQNELDAMKTVKNMLPEKIWNELFEFWNLYEKWEIREAKFVKALDKFESISHLLYHWHENFDVADLIATYCDKSFKEIPEINGLLVLLKKWLKEEYIKLGWEWKNEYDYSLN</sequence>
<keyword evidence="2" id="KW-0378">Hydrolase</keyword>
<name>K2FUS0_9BACT</name>
<accession>K2FUS0</accession>
<dbReference type="GO" id="GO:0002953">
    <property type="term" value="F:5'-deoxynucleotidase activity"/>
    <property type="evidence" value="ECO:0007669"/>
    <property type="project" value="InterPro"/>
</dbReference>
<organism evidence="4">
    <name type="scientific">uncultured bacterium</name>
    <name type="common">gcode 4</name>
    <dbReference type="NCBI Taxonomy" id="1234023"/>
    <lineage>
        <taxon>Bacteria</taxon>
        <taxon>environmental samples</taxon>
    </lineage>
</organism>
<protein>
    <recommendedName>
        <fullName evidence="3">HD domain-containing protein</fullName>
    </recommendedName>
</protein>
<keyword evidence="1" id="KW-0479">Metal-binding</keyword>
<dbReference type="InterPro" id="IPR006674">
    <property type="entry name" value="HD_domain"/>
</dbReference>
<dbReference type="Gene3D" id="1.10.3210.10">
    <property type="entry name" value="Hypothetical protein af1432"/>
    <property type="match status" value="1"/>
</dbReference>
<dbReference type="InterPro" id="IPR039356">
    <property type="entry name" value="YfbR/HDDC2"/>
</dbReference>
<dbReference type="GO" id="GO:0046872">
    <property type="term" value="F:metal ion binding"/>
    <property type="evidence" value="ECO:0007669"/>
    <property type="project" value="UniProtKB-KW"/>
</dbReference>
<dbReference type="PANTHER" id="PTHR11845:SF13">
    <property type="entry name" value="5'-DEOXYNUCLEOTIDASE HDDC2"/>
    <property type="match status" value="1"/>
</dbReference>
<evidence type="ECO:0000259" key="3">
    <source>
        <dbReference type="Pfam" id="PF13023"/>
    </source>
</evidence>
<dbReference type="GO" id="GO:0005737">
    <property type="term" value="C:cytoplasm"/>
    <property type="evidence" value="ECO:0007669"/>
    <property type="project" value="TreeGrafter"/>
</dbReference>
<dbReference type="PANTHER" id="PTHR11845">
    <property type="entry name" value="5'-DEOXYNUCLEOTIDASE HDDC2"/>
    <property type="match status" value="1"/>
</dbReference>
<feature type="non-terminal residue" evidence="4">
    <location>
        <position position="1"/>
    </location>
</feature>
<feature type="domain" description="HD" evidence="3">
    <location>
        <begin position="11"/>
        <end position="76"/>
    </location>
</feature>
<dbReference type="EMBL" id="AMFJ01000724">
    <property type="protein sequence ID" value="EKE26648.1"/>
    <property type="molecule type" value="Genomic_DNA"/>
</dbReference>
<proteinExistence type="predicted"/>
<gene>
    <name evidence="4" type="ORF">ACD_4C00208G0001</name>
</gene>
<reference evidence="4" key="1">
    <citation type="journal article" date="2012" name="Science">
        <title>Fermentation, hydrogen, and sulfur metabolism in multiple uncultivated bacterial phyla.</title>
        <authorList>
            <person name="Wrighton K.C."/>
            <person name="Thomas B.C."/>
            <person name="Sharon I."/>
            <person name="Miller C.S."/>
            <person name="Castelle C.J."/>
            <person name="VerBerkmoes N.C."/>
            <person name="Wilkins M.J."/>
            <person name="Hettich R.L."/>
            <person name="Lipton M.S."/>
            <person name="Williams K.H."/>
            <person name="Long P.E."/>
            <person name="Banfield J.F."/>
        </authorList>
    </citation>
    <scope>NUCLEOTIDE SEQUENCE [LARGE SCALE GENOMIC DNA]</scope>
</reference>
<evidence type="ECO:0000256" key="1">
    <source>
        <dbReference type="ARBA" id="ARBA00022723"/>
    </source>
</evidence>
<dbReference type="AlphaFoldDB" id="K2FUS0"/>